<dbReference type="AlphaFoldDB" id="A0A7J5YJH0"/>
<evidence type="ECO:0000313" key="2">
    <source>
        <dbReference type="Proteomes" id="UP000518266"/>
    </source>
</evidence>
<reference evidence="1 2" key="1">
    <citation type="submission" date="2020-03" db="EMBL/GenBank/DDBJ databases">
        <title>Dissostichus mawsoni Genome sequencing and assembly.</title>
        <authorList>
            <person name="Park H."/>
        </authorList>
    </citation>
    <scope>NUCLEOTIDE SEQUENCE [LARGE SCALE GENOMIC DNA]</scope>
    <source>
        <strain evidence="1">DM0001</strain>
        <tissue evidence="1">Muscle</tissue>
    </source>
</reference>
<sequence>MSGATVLRQGPNRELALHGQAGHLVQLLGPLSHQLQTKLNPQSWPVSLSQSLLLELHCTAGLSPPCGWSMSSVSTLMGETSFWRCLSQGRHLSFLFLGLFLILFLQSADLEPVSHVLQGVEAATRLSRRAPPRQGEMGHGETLVLQQSIPLHVFNLNENSLHACPAGGALAPGWRARCPVQSLTNV</sequence>
<gene>
    <name evidence="1" type="ORF">F7725_015618</name>
</gene>
<evidence type="ECO:0000313" key="1">
    <source>
        <dbReference type="EMBL" id="KAF3849121.1"/>
    </source>
</evidence>
<accession>A0A7J5YJH0</accession>
<dbReference type="Proteomes" id="UP000518266">
    <property type="component" value="Unassembled WGS sequence"/>
</dbReference>
<name>A0A7J5YJH0_DISMA</name>
<dbReference type="EMBL" id="JAAKFY010000012">
    <property type="protein sequence ID" value="KAF3849121.1"/>
    <property type="molecule type" value="Genomic_DNA"/>
</dbReference>
<proteinExistence type="predicted"/>
<protein>
    <submittedName>
        <fullName evidence="1">Uncharacterized protein</fullName>
    </submittedName>
</protein>
<comment type="caution">
    <text evidence="1">The sequence shown here is derived from an EMBL/GenBank/DDBJ whole genome shotgun (WGS) entry which is preliminary data.</text>
</comment>
<keyword evidence="2" id="KW-1185">Reference proteome</keyword>
<organism evidence="1 2">
    <name type="scientific">Dissostichus mawsoni</name>
    <name type="common">Antarctic cod</name>
    <dbReference type="NCBI Taxonomy" id="36200"/>
    <lineage>
        <taxon>Eukaryota</taxon>
        <taxon>Metazoa</taxon>
        <taxon>Chordata</taxon>
        <taxon>Craniata</taxon>
        <taxon>Vertebrata</taxon>
        <taxon>Euteleostomi</taxon>
        <taxon>Actinopterygii</taxon>
        <taxon>Neopterygii</taxon>
        <taxon>Teleostei</taxon>
        <taxon>Neoteleostei</taxon>
        <taxon>Acanthomorphata</taxon>
        <taxon>Eupercaria</taxon>
        <taxon>Perciformes</taxon>
        <taxon>Notothenioidei</taxon>
        <taxon>Nototheniidae</taxon>
        <taxon>Dissostichus</taxon>
    </lineage>
</organism>